<proteinExistence type="predicted"/>
<dbReference type="PROSITE" id="PS50125">
    <property type="entry name" value="GUANYLATE_CYCLASE_2"/>
    <property type="match status" value="1"/>
</dbReference>
<dbReference type="Gene3D" id="3.30.70.1230">
    <property type="entry name" value="Nucleotide cyclase"/>
    <property type="match status" value="1"/>
</dbReference>
<dbReference type="GO" id="GO:0006171">
    <property type="term" value="P:cAMP biosynthetic process"/>
    <property type="evidence" value="ECO:0007669"/>
    <property type="project" value="TreeGrafter"/>
</dbReference>
<gene>
    <name evidence="3" type="ORF">EHQ58_03945</name>
</gene>
<dbReference type="EMBL" id="RQGD01000014">
    <property type="protein sequence ID" value="TGL61777.1"/>
    <property type="molecule type" value="Genomic_DNA"/>
</dbReference>
<dbReference type="SUPFAM" id="SSF55073">
    <property type="entry name" value="Nucleotide cyclase"/>
    <property type="match status" value="1"/>
</dbReference>
<dbReference type="PANTHER" id="PTHR43081:SF1">
    <property type="entry name" value="ADENYLATE CYCLASE, TERMINAL-DIFFERENTIATION SPECIFIC"/>
    <property type="match status" value="1"/>
</dbReference>
<dbReference type="Proteomes" id="UP000297693">
    <property type="component" value="Unassembled WGS sequence"/>
</dbReference>
<dbReference type="OrthoDB" id="9806704at2"/>
<keyword evidence="1" id="KW-0472">Membrane</keyword>
<accession>A0A4R9K7Y3</accession>
<dbReference type="CDD" id="cd07302">
    <property type="entry name" value="CHD"/>
    <property type="match status" value="1"/>
</dbReference>
<keyword evidence="1" id="KW-1133">Transmembrane helix</keyword>
<dbReference type="InterPro" id="IPR007890">
    <property type="entry name" value="CHASE2"/>
</dbReference>
<evidence type="ECO:0000259" key="2">
    <source>
        <dbReference type="PROSITE" id="PS50125"/>
    </source>
</evidence>
<evidence type="ECO:0000313" key="3">
    <source>
        <dbReference type="EMBL" id="TGL61777.1"/>
    </source>
</evidence>
<evidence type="ECO:0000313" key="4">
    <source>
        <dbReference type="Proteomes" id="UP000297693"/>
    </source>
</evidence>
<dbReference type="Pfam" id="PF05226">
    <property type="entry name" value="CHASE2"/>
    <property type="match status" value="1"/>
</dbReference>
<dbReference type="AlphaFoldDB" id="A0A4R9K7Y3"/>
<feature type="transmembrane region" description="Helical" evidence="1">
    <location>
        <begin position="403"/>
        <end position="420"/>
    </location>
</feature>
<protein>
    <submittedName>
        <fullName evidence="3">Adenylate/guanylate cyclase domain-containing protein</fullName>
    </submittedName>
</protein>
<dbReference type="SMART" id="SM00044">
    <property type="entry name" value="CYCc"/>
    <property type="match status" value="1"/>
</dbReference>
<dbReference type="InterPro" id="IPR001054">
    <property type="entry name" value="A/G_cyclase"/>
</dbReference>
<dbReference type="PANTHER" id="PTHR43081">
    <property type="entry name" value="ADENYLATE CYCLASE, TERMINAL-DIFFERENTIATION SPECIFIC-RELATED"/>
    <property type="match status" value="1"/>
</dbReference>
<evidence type="ECO:0000256" key="1">
    <source>
        <dbReference type="SAM" id="Phobius"/>
    </source>
</evidence>
<sequence>MKLQKVYFPFLLTLAIPMSFVLLLSLLGVSKTFDRKLSDALFASLPTHYKMSDQIVIIDIDEQSIAKHADDPELGQWPWKRTVYPTLLSYVNILAPPKLTIIDIMFTERSDRDFALVEANQTIGKVSHAANFRSDISTIVNPLIEQNAKRFLIDLPADSPFPKYGSASLPIGEIFTTAPFLHVVNVISDSDGILRRFAPTMKWGNRHFPTLALRAFGETESVITAELEDGTLIVRSGEKERRLPIGKDGMVRAYFYTEAELRAIPRYSAAGIIESLNQLSSGAVEDPNKLTVPPDVFENKIVLIGTSAAATHDDVVTPFGLFPGVIAQAVFASNTIQGHTLRELPQYWGFLFTIIVLSLGTLILFYSQVHWLRNIFPILAVALFLGTFYTLYRLDLILPPTSFILSFPISYLIGFAYLTYTEGKDKRKFNSILRNLVDPGVVSQALDDMEALKRGGEWEITAFFSDVAGFSSISEELSASDLARLLNEYLSAMTDILKANSGTLDKYIGDAIVGIYGAPIQFPNHPSLACKSALEMLTRIKDLRKVWIEKMDYTESARKMKFRIGLNCGPAKVGFMGTDSLASYTMMGDTVNLASRLEAAAKDYGVDILVSESIEAACREEYHFRFLDRIRVKGKDAPVKIYGLICKKNEATPELLQGETIYQKSFLAYTEQRWEEAIRGFEQSFSFFGEKDVAAQMLIERCQVLFKEPPPGVWDGVFTRTSK</sequence>
<feature type="transmembrane region" description="Helical" evidence="1">
    <location>
        <begin position="371"/>
        <end position="391"/>
    </location>
</feature>
<dbReference type="InterPro" id="IPR029787">
    <property type="entry name" value="Nucleotide_cyclase"/>
</dbReference>
<keyword evidence="4" id="KW-1185">Reference proteome</keyword>
<keyword evidence="1" id="KW-0812">Transmembrane</keyword>
<dbReference type="GO" id="GO:0004016">
    <property type="term" value="F:adenylate cyclase activity"/>
    <property type="evidence" value="ECO:0007669"/>
    <property type="project" value="UniProtKB-ARBA"/>
</dbReference>
<dbReference type="GO" id="GO:0035556">
    <property type="term" value="P:intracellular signal transduction"/>
    <property type="evidence" value="ECO:0007669"/>
    <property type="project" value="InterPro"/>
</dbReference>
<dbReference type="RefSeq" id="WP_135622232.1">
    <property type="nucleotide sequence ID" value="NZ_RQGD01000014.1"/>
</dbReference>
<feature type="transmembrane region" description="Helical" evidence="1">
    <location>
        <begin position="347"/>
        <end position="365"/>
    </location>
</feature>
<dbReference type="Pfam" id="PF00211">
    <property type="entry name" value="Guanylate_cyc"/>
    <property type="match status" value="1"/>
</dbReference>
<reference evidence="3" key="1">
    <citation type="journal article" date="2019" name="PLoS Negl. Trop. Dis.">
        <title>Revisiting the worldwide diversity of Leptospira species in the environment.</title>
        <authorList>
            <person name="Vincent A.T."/>
            <person name="Schiettekatte O."/>
            <person name="Bourhy P."/>
            <person name="Veyrier F.J."/>
            <person name="Picardeau M."/>
        </authorList>
    </citation>
    <scope>NUCLEOTIDE SEQUENCE [LARGE SCALE GENOMIC DNA]</scope>
    <source>
        <strain evidence="3">201702476</strain>
    </source>
</reference>
<dbReference type="InterPro" id="IPR050697">
    <property type="entry name" value="Adenylyl/Guanylyl_Cyclase_3/4"/>
</dbReference>
<name>A0A4R9K7Y3_9LEPT</name>
<dbReference type="SMART" id="SM01080">
    <property type="entry name" value="CHASE2"/>
    <property type="match status" value="1"/>
</dbReference>
<organism evidence="3 4">
    <name type="scientific">Leptospira ognonensis</name>
    <dbReference type="NCBI Taxonomy" id="2484945"/>
    <lineage>
        <taxon>Bacteria</taxon>
        <taxon>Pseudomonadati</taxon>
        <taxon>Spirochaetota</taxon>
        <taxon>Spirochaetia</taxon>
        <taxon>Leptospirales</taxon>
        <taxon>Leptospiraceae</taxon>
        <taxon>Leptospira</taxon>
    </lineage>
</organism>
<feature type="domain" description="Guanylate cyclase" evidence="2">
    <location>
        <begin position="461"/>
        <end position="598"/>
    </location>
</feature>
<comment type="caution">
    <text evidence="3">The sequence shown here is derived from an EMBL/GenBank/DDBJ whole genome shotgun (WGS) entry which is preliminary data.</text>
</comment>
<feature type="transmembrane region" description="Helical" evidence="1">
    <location>
        <begin position="6"/>
        <end position="29"/>
    </location>
</feature>